<dbReference type="HOGENOM" id="CLU_023205_2_3_11"/>
<dbReference type="EMBL" id="CP000249">
    <property type="protein sequence ID" value="ABD12263.1"/>
    <property type="molecule type" value="Genomic_DNA"/>
</dbReference>
<dbReference type="PhylomeDB" id="Q2J8X9"/>
<organism evidence="2 3">
    <name type="scientific">Frankia casuarinae (strain DSM 45818 / CECT 9043 / HFP020203 / CcI3)</name>
    <dbReference type="NCBI Taxonomy" id="106370"/>
    <lineage>
        <taxon>Bacteria</taxon>
        <taxon>Bacillati</taxon>
        <taxon>Actinomycetota</taxon>
        <taxon>Actinomycetes</taxon>
        <taxon>Frankiales</taxon>
        <taxon>Frankiaceae</taxon>
        <taxon>Frankia</taxon>
    </lineage>
</organism>
<dbReference type="SUPFAM" id="SSF51430">
    <property type="entry name" value="NAD(P)-linked oxidoreductase"/>
    <property type="match status" value="1"/>
</dbReference>
<dbReference type="AlphaFoldDB" id="Q2J8X9"/>
<evidence type="ECO:0000313" key="3">
    <source>
        <dbReference type="Proteomes" id="UP000001937"/>
    </source>
</evidence>
<feature type="domain" description="NADP-dependent oxidoreductase" evidence="1">
    <location>
        <begin position="17"/>
        <end position="306"/>
    </location>
</feature>
<dbReference type="OrthoDB" id="9768793at2"/>
<name>Q2J8X9_FRACC</name>
<dbReference type="PRINTS" id="PR00069">
    <property type="entry name" value="ALDKETRDTASE"/>
</dbReference>
<dbReference type="Pfam" id="PF00248">
    <property type="entry name" value="Aldo_ket_red"/>
    <property type="match status" value="1"/>
</dbReference>
<dbReference type="InterPro" id="IPR023210">
    <property type="entry name" value="NADP_OxRdtase_dom"/>
</dbReference>
<evidence type="ECO:0000313" key="2">
    <source>
        <dbReference type="EMBL" id="ABD12263.1"/>
    </source>
</evidence>
<evidence type="ECO:0000259" key="1">
    <source>
        <dbReference type="Pfam" id="PF00248"/>
    </source>
</evidence>
<sequence length="329" mass="35374">MRYVEGITTASGKKISKIGLGTWQFGSREWGYGASYADTEAGRIVRRALELGVTLFDSAEIYGMGRSERILGSALAGIPDALDRAYVATKVFPVLPLAPIVEQRAVASANRLGVHRIDLYQVHQPNPVIRDGQTMRGMAALRAVGLVGDVGVSNYSLTRWQDAEAALGAPILSNQVEYSLVRRRRGEELLAFAARESRIVIAWSPLSQGLLSGRYDVTNRPTGRIRAINPLFLTENLARATPLLDVLREVAATHDATPAQIALAWAIHHPSVVAIPGASSVAQVENNAAAADITLTEDEYGTLTAAAQRFEPLAGTSAFAALAAERLHR</sequence>
<proteinExistence type="predicted"/>
<dbReference type="KEGG" id="fra:Francci3_2905"/>
<gene>
    <name evidence="2" type="ordered locus">Francci3_2905</name>
</gene>
<dbReference type="RefSeq" id="WP_011437292.1">
    <property type="nucleotide sequence ID" value="NC_007777.1"/>
</dbReference>
<protein>
    <submittedName>
        <fullName evidence="2">Aldo/keto reductase</fullName>
    </submittedName>
</protein>
<reference evidence="2 3" key="1">
    <citation type="journal article" date="2007" name="Genome Res.">
        <title>Genome characteristics of facultatively symbiotic Frankia sp. strains reflect host range and host plant biogeography.</title>
        <authorList>
            <person name="Normand P."/>
            <person name="Lapierre P."/>
            <person name="Tisa L.S."/>
            <person name="Gogarten J.P."/>
            <person name="Alloisio N."/>
            <person name="Bagnarol E."/>
            <person name="Bassi C.A."/>
            <person name="Berry A.M."/>
            <person name="Bickhart D.M."/>
            <person name="Choisne N."/>
            <person name="Couloux A."/>
            <person name="Cournoyer B."/>
            <person name="Cruveiller S."/>
            <person name="Daubin V."/>
            <person name="Demange N."/>
            <person name="Francino M.P."/>
            <person name="Goltsman E."/>
            <person name="Huang Y."/>
            <person name="Kopp O.R."/>
            <person name="Labarre L."/>
            <person name="Lapidus A."/>
            <person name="Lavire C."/>
            <person name="Marechal J."/>
            <person name="Martinez M."/>
            <person name="Mastronunzio J.E."/>
            <person name="Mullin B.C."/>
            <person name="Niemann J."/>
            <person name="Pujic P."/>
            <person name="Rawnsley T."/>
            <person name="Rouy Z."/>
            <person name="Schenowitz C."/>
            <person name="Sellstedt A."/>
            <person name="Tavares F."/>
            <person name="Tomkins J.P."/>
            <person name="Vallenet D."/>
            <person name="Valverde C."/>
            <person name="Wall L.G."/>
            <person name="Wang Y."/>
            <person name="Medigue C."/>
            <person name="Benson D.R."/>
        </authorList>
    </citation>
    <scope>NUCLEOTIDE SEQUENCE [LARGE SCALE GENOMIC DNA]</scope>
    <source>
        <strain evidence="3">DSM 45818 / CECT 9043 / CcI3</strain>
    </source>
</reference>
<dbReference type="Gene3D" id="3.20.20.100">
    <property type="entry name" value="NADP-dependent oxidoreductase domain"/>
    <property type="match status" value="1"/>
</dbReference>
<dbReference type="GO" id="GO:0016491">
    <property type="term" value="F:oxidoreductase activity"/>
    <property type="evidence" value="ECO:0007669"/>
    <property type="project" value="InterPro"/>
</dbReference>
<keyword evidence="3" id="KW-1185">Reference proteome</keyword>
<dbReference type="STRING" id="106370.Francci3_2905"/>
<dbReference type="PANTHER" id="PTHR43638">
    <property type="entry name" value="OXIDOREDUCTASE, ALDO/KETO REDUCTASE FAMILY PROTEIN"/>
    <property type="match status" value="1"/>
</dbReference>
<dbReference type="eggNOG" id="COG0667">
    <property type="taxonomic scope" value="Bacteria"/>
</dbReference>
<dbReference type="PANTHER" id="PTHR43638:SF3">
    <property type="entry name" value="ALDEHYDE REDUCTASE"/>
    <property type="match status" value="1"/>
</dbReference>
<accession>Q2J8X9</accession>
<dbReference type="InterPro" id="IPR020471">
    <property type="entry name" value="AKR"/>
</dbReference>
<dbReference type="Proteomes" id="UP000001937">
    <property type="component" value="Chromosome"/>
</dbReference>
<dbReference type="InterPro" id="IPR036812">
    <property type="entry name" value="NAD(P)_OxRdtase_dom_sf"/>
</dbReference>